<feature type="domain" description="EF-hand" evidence="5">
    <location>
        <begin position="162"/>
        <end position="193"/>
    </location>
</feature>
<evidence type="ECO:0000313" key="7">
    <source>
        <dbReference type="Proteomes" id="UP000594263"/>
    </source>
</evidence>
<keyword evidence="3" id="KW-0106">Calcium</keyword>
<feature type="domain" description="EF-hand" evidence="5">
    <location>
        <begin position="121"/>
        <end position="156"/>
    </location>
</feature>
<evidence type="ECO:0000256" key="1">
    <source>
        <dbReference type="ARBA" id="ARBA00022723"/>
    </source>
</evidence>
<dbReference type="CDD" id="cd00051">
    <property type="entry name" value="EFh"/>
    <property type="match status" value="2"/>
</dbReference>
<dbReference type="InterPro" id="IPR018247">
    <property type="entry name" value="EF_Hand_1_Ca_BS"/>
</dbReference>
<keyword evidence="7" id="KW-1185">Reference proteome</keyword>
<proteinExistence type="predicted"/>
<reference evidence="6" key="1">
    <citation type="submission" date="2021-01" db="UniProtKB">
        <authorList>
            <consortium name="EnsemblPlants"/>
        </authorList>
    </citation>
    <scope>IDENTIFICATION</scope>
</reference>
<dbReference type="InterPro" id="IPR002048">
    <property type="entry name" value="EF_hand_dom"/>
</dbReference>
<dbReference type="InterPro" id="IPR011992">
    <property type="entry name" value="EF-hand-dom_pair"/>
</dbReference>
<keyword evidence="1" id="KW-0479">Metal-binding</keyword>
<dbReference type="Gene3D" id="1.10.238.10">
    <property type="entry name" value="EF-hand"/>
    <property type="match status" value="2"/>
</dbReference>
<dbReference type="PANTHER" id="PTHR10891">
    <property type="entry name" value="EF-HAND CALCIUM-BINDING DOMAIN CONTAINING PROTEIN"/>
    <property type="match status" value="1"/>
</dbReference>
<evidence type="ECO:0000256" key="4">
    <source>
        <dbReference type="SAM" id="MobiDB-lite"/>
    </source>
</evidence>
<dbReference type="Proteomes" id="UP000594263">
    <property type="component" value="Unplaced"/>
</dbReference>
<feature type="domain" description="EF-hand" evidence="5">
    <location>
        <begin position="195"/>
        <end position="230"/>
    </location>
</feature>
<name>A0A7N0TVE0_KALFE</name>
<protein>
    <recommendedName>
        <fullName evidence="5">EF-hand domain-containing protein</fullName>
    </recommendedName>
</protein>
<evidence type="ECO:0000313" key="6">
    <source>
        <dbReference type="EnsemblPlants" id="Kaladp0046s0183.1.v1.1.CDS.1"/>
    </source>
</evidence>
<sequence>MIKYETLISNINPKRFFSSKSDKNKSSNKGGRRRRLTRSDDPSYSSSSSLSSSADDSSAHKGTGMATPQSVLPHSDDSSSDYTAALMLHAFKLIDRDGDGKISVAELELILNQVAGSGPPPTKEEVATMLTELDSDGDGCISLEEFGAIGSEAFCKPAGEYELRDAFDFFDVNRDGRITAEELLDGFIMLGDNKCTLRDCQKMIDEVDVNKDGYVCFQDFSRMMEQQQTPLA</sequence>
<dbReference type="SMART" id="SM00054">
    <property type="entry name" value="EFh"/>
    <property type="match status" value="4"/>
</dbReference>
<dbReference type="AlphaFoldDB" id="A0A7N0TVE0"/>
<keyword evidence="2" id="KW-0677">Repeat</keyword>
<dbReference type="GO" id="GO:0005509">
    <property type="term" value="F:calcium ion binding"/>
    <property type="evidence" value="ECO:0007669"/>
    <property type="project" value="InterPro"/>
</dbReference>
<dbReference type="InterPro" id="IPR039647">
    <property type="entry name" value="EF_hand_pair_protein_CML-like"/>
</dbReference>
<dbReference type="EnsemblPlants" id="Kaladp0046s0183.1.v1.1">
    <property type="protein sequence ID" value="Kaladp0046s0183.1.v1.1.CDS.1"/>
    <property type="gene ID" value="Kaladp0046s0183.v1.1"/>
</dbReference>
<organism evidence="6 7">
    <name type="scientific">Kalanchoe fedtschenkoi</name>
    <name type="common">Lavender scallops</name>
    <name type="synonym">South American air plant</name>
    <dbReference type="NCBI Taxonomy" id="63787"/>
    <lineage>
        <taxon>Eukaryota</taxon>
        <taxon>Viridiplantae</taxon>
        <taxon>Streptophyta</taxon>
        <taxon>Embryophyta</taxon>
        <taxon>Tracheophyta</taxon>
        <taxon>Spermatophyta</taxon>
        <taxon>Magnoliopsida</taxon>
        <taxon>eudicotyledons</taxon>
        <taxon>Gunneridae</taxon>
        <taxon>Pentapetalae</taxon>
        <taxon>Saxifragales</taxon>
        <taxon>Crassulaceae</taxon>
        <taxon>Kalanchoe</taxon>
    </lineage>
</organism>
<dbReference type="PROSITE" id="PS50222">
    <property type="entry name" value="EF_HAND_2"/>
    <property type="match status" value="4"/>
</dbReference>
<evidence type="ECO:0000259" key="5">
    <source>
        <dbReference type="PROSITE" id="PS50222"/>
    </source>
</evidence>
<dbReference type="PROSITE" id="PS00018">
    <property type="entry name" value="EF_HAND_1"/>
    <property type="match status" value="4"/>
</dbReference>
<feature type="region of interest" description="Disordered" evidence="4">
    <location>
        <begin position="15"/>
        <end position="78"/>
    </location>
</feature>
<evidence type="ECO:0000256" key="3">
    <source>
        <dbReference type="ARBA" id="ARBA00022837"/>
    </source>
</evidence>
<evidence type="ECO:0000256" key="2">
    <source>
        <dbReference type="ARBA" id="ARBA00022737"/>
    </source>
</evidence>
<dbReference type="FunFam" id="1.10.238.10:FF:000001">
    <property type="entry name" value="Calmodulin 1"/>
    <property type="match status" value="1"/>
</dbReference>
<dbReference type="Pfam" id="PF13499">
    <property type="entry name" value="EF-hand_7"/>
    <property type="match status" value="2"/>
</dbReference>
<dbReference type="Gramene" id="Kaladp0046s0183.1.v1.1">
    <property type="protein sequence ID" value="Kaladp0046s0183.1.v1.1.CDS.1"/>
    <property type="gene ID" value="Kaladp0046s0183.v1.1"/>
</dbReference>
<feature type="compositionally biased region" description="Low complexity" evidence="4">
    <location>
        <begin position="42"/>
        <end position="56"/>
    </location>
</feature>
<feature type="domain" description="EF-hand" evidence="5">
    <location>
        <begin position="82"/>
        <end position="117"/>
    </location>
</feature>
<accession>A0A7N0TVE0</accession>
<dbReference type="SUPFAM" id="SSF47473">
    <property type="entry name" value="EF-hand"/>
    <property type="match status" value="1"/>
</dbReference>
<dbReference type="OMA" id="CRLMIAS"/>